<dbReference type="GO" id="GO:0006351">
    <property type="term" value="P:DNA-templated transcription"/>
    <property type="evidence" value="ECO:0007669"/>
    <property type="project" value="InterPro"/>
</dbReference>
<evidence type="ECO:0000313" key="10">
    <source>
        <dbReference type="EMBL" id="RDL36309.1"/>
    </source>
</evidence>
<dbReference type="PANTHER" id="PTHR47660:SF2">
    <property type="entry name" value="TRANSCRIPTION FACTOR WITH C2H2 AND ZN(2)-CYS(6) DNA BINDING DOMAIN (EUROFUNG)"/>
    <property type="match status" value="1"/>
</dbReference>
<proteinExistence type="predicted"/>
<name>A0A370TLB2_9HELO</name>
<keyword evidence="6" id="KW-0863">Zinc-finger</keyword>
<dbReference type="Gene3D" id="4.10.240.10">
    <property type="entry name" value="Zn(2)-C6 fungal-type DNA-binding domain"/>
    <property type="match status" value="1"/>
</dbReference>
<dbReference type="InterPro" id="IPR036236">
    <property type="entry name" value="Znf_C2H2_sf"/>
</dbReference>
<dbReference type="Proteomes" id="UP000254866">
    <property type="component" value="Unassembled WGS sequence"/>
</dbReference>
<dbReference type="EMBL" id="NPIC01000004">
    <property type="protein sequence ID" value="RDL36309.1"/>
    <property type="molecule type" value="Genomic_DNA"/>
</dbReference>
<dbReference type="GO" id="GO:0008270">
    <property type="term" value="F:zinc ion binding"/>
    <property type="evidence" value="ECO:0007669"/>
    <property type="project" value="UniProtKB-KW"/>
</dbReference>
<sequence length="759" mass="84967">MSLIDSNEAPQSADVVNMDPEGTTKRTTNNVCETCDRSFSRHEHLVRHGRTHTSERPFSCPHCEVTFPRSDIKAKHMKRFHSVQASGESEPSAKRLKSLRLERSKIACDECRKRKLKCDDRLPCQSCVTKKLPCTISANSKRPGRPRTLAAPSSLVDNVLLDSMFDAMGTSGPSQSWNHVESRASDSIPVSTTANDDISNLQNRPAPFVSQAAAITNSEQQPGHGSTNPDNATLATIQDPLLTDSNFLFEGNMYVDHDLGDIMESNWPLPPLGVENWLDDLDNVTFDDGIWLQALPALGIDKVSHMDDAITIMRDHFQQRSGRSSPNRQSWYSAPPRLQIYDKDVLNILLNLAQRNLSSTFKVFSNFEYNGDTNYELCLAMAAVGGLFSTTDGSTAVAKSLYNDARRKHFEKLFRKEPSSSFESSLTSVKTALLLEIYGLCSGDKRSCEFVEVFHYNMLEAMALASRLLSRAPQSEVHNRLELSLVSEALEVLESYRVLLLLLPPCFPEIFEPSTAPGYDSCRGPSSSSTSLAALMTPNAQVDPSCANLQNLASVSKYFWMSSPRGHEYARKQRLWSPEFVELSLERWMNSDRKYVTDPQTLDISQALLYHLGCINSYMNLGMILRYSHEFTKRSKIARDSNFVDAIHHCIAGPDFKVARWHAEIMLQLIKKAMSIPYHLNQLTKERQRMVEPPHLPYCIYFATLILWCEEAEASGGHSSKESCIENGIQLLGSLKVRVSRVLGGALYEVLSEGQRSSG</sequence>
<gene>
    <name evidence="10" type="ORF">BP5553_05661</name>
</gene>
<evidence type="ECO:0000256" key="6">
    <source>
        <dbReference type="PROSITE-ProRule" id="PRU00042"/>
    </source>
</evidence>
<dbReference type="InterPro" id="IPR036864">
    <property type="entry name" value="Zn2-C6_fun-type_DNA-bd_sf"/>
</dbReference>
<keyword evidence="2" id="KW-0862">Zinc</keyword>
<dbReference type="PROSITE" id="PS50157">
    <property type="entry name" value="ZINC_FINGER_C2H2_2"/>
    <property type="match status" value="2"/>
</dbReference>
<evidence type="ECO:0000256" key="5">
    <source>
        <dbReference type="ARBA" id="ARBA00023242"/>
    </source>
</evidence>
<dbReference type="SMART" id="SM00066">
    <property type="entry name" value="GAL4"/>
    <property type="match status" value="1"/>
</dbReference>
<dbReference type="Gene3D" id="3.30.160.60">
    <property type="entry name" value="Classic Zinc Finger"/>
    <property type="match status" value="2"/>
</dbReference>
<dbReference type="InterPro" id="IPR001138">
    <property type="entry name" value="Zn2Cys6_DnaBD"/>
</dbReference>
<evidence type="ECO:0000256" key="4">
    <source>
        <dbReference type="ARBA" id="ARBA00023163"/>
    </source>
</evidence>
<keyword evidence="1" id="KW-0479">Metal-binding</keyword>
<dbReference type="GO" id="GO:0003677">
    <property type="term" value="F:DNA binding"/>
    <property type="evidence" value="ECO:0007669"/>
    <property type="project" value="InterPro"/>
</dbReference>
<organism evidence="10 11">
    <name type="scientific">Venustampulla echinocandica</name>
    <dbReference type="NCBI Taxonomy" id="2656787"/>
    <lineage>
        <taxon>Eukaryota</taxon>
        <taxon>Fungi</taxon>
        <taxon>Dikarya</taxon>
        <taxon>Ascomycota</taxon>
        <taxon>Pezizomycotina</taxon>
        <taxon>Leotiomycetes</taxon>
        <taxon>Helotiales</taxon>
        <taxon>Pleuroascaceae</taxon>
        <taxon>Venustampulla</taxon>
    </lineage>
</organism>
<evidence type="ECO:0000256" key="1">
    <source>
        <dbReference type="ARBA" id="ARBA00022723"/>
    </source>
</evidence>
<dbReference type="PROSITE" id="PS00463">
    <property type="entry name" value="ZN2_CY6_FUNGAL_1"/>
    <property type="match status" value="1"/>
</dbReference>
<dbReference type="OrthoDB" id="654211at2759"/>
<dbReference type="PROSITE" id="PS00028">
    <property type="entry name" value="ZINC_FINGER_C2H2_1"/>
    <property type="match status" value="2"/>
</dbReference>
<dbReference type="Pfam" id="PF00172">
    <property type="entry name" value="Zn_clus"/>
    <property type="match status" value="1"/>
</dbReference>
<dbReference type="SUPFAM" id="SSF57701">
    <property type="entry name" value="Zn2/Cys6 DNA-binding domain"/>
    <property type="match status" value="1"/>
</dbReference>
<feature type="region of interest" description="Disordered" evidence="7">
    <location>
        <begin position="1"/>
        <end position="24"/>
    </location>
</feature>
<reference evidence="10 11" key="1">
    <citation type="journal article" date="2018" name="IMA Fungus">
        <title>IMA Genome-F 9: Draft genome sequence of Annulohypoxylon stygium, Aspergillus mulundensis, Berkeleyomyces basicola (syn. Thielaviopsis basicola), Ceratocystis smalleyi, two Cercospora beticola strains, Coleophoma cylindrospora, Fusarium fracticaudum, Phialophora cf. hyalina, and Morchella septimelata.</title>
        <authorList>
            <person name="Wingfield B.D."/>
            <person name="Bills G.F."/>
            <person name="Dong Y."/>
            <person name="Huang W."/>
            <person name="Nel W.J."/>
            <person name="Swalarsk-Parry B.S."/>
            <person name="Vaghefi N."/>
            <person name="Wilken P.M."/>
            <person name="An Z."/>
            <person name="de Beer Z.W."/>
            <person name="De Vos L."/>
            <person name="Chen L."/>
            <person name="Duong T.A."/>
            <person name="Gao Y."/>
            <person name="Hammerbacher A."/>
            <person name="Kikkert J.R."/>
            <person name="Li Y."/>
            <person name="Li H."/>
            <person name="Li K."/>
            <person name="Li Q."/>
            <person name="Liu X."/>
            <person name="Ma X."/>
            <person name="Naidoo K."/>
            <person name="Pethybridge S.J."/>
            <person name="Sun J."/>
            <person name="Steenkamp E.T."/>
            <person name="van der Nest M.A."/>
            <person name="van Wyk S."/>
            <person name="Wingfield M.J."/>
            <person name="Xiong C."/>
            <person name="Yue Q."/>
            <person name="Zhang X."/>
        </authorList>
    </citation>
    <scope>NUCLEOTIDE SEQUENCE [LARGE SCALE GENOMIC DNA]</scope>
    <source>
        <strain evidence="10 11">BP 5553</strain>
    </source>
</reference>
<evidence type="ECO:0000256" key="2">
    <source>
        <dbReference type="ARBA" id="ARBA00022833"/>
    </source>
</evidence>
<feature type="domain" description="C2H2-type" evidence="9">
    <location>
        <begin position="58"/>
        <end position="86"/>
    </location>
</feature>
<keyword evidence="11" id="KW-1185">Reference proteome</keyword>
<dbReference type="InterPro" id="IPR007219">
    <property type="entry name" value="XnlR_reg_dom"/>
</dbReference>
<keyword evidence="3" id="KW-0805">Transcription regulation</keyword>
<protein>
    <recommendedName>
        <fullName evidence="12">Zn(2)-C6 fungal-type domain-containing protein</fullName>
    </recommendedName>
</protein>
<evidence type="ECO:0000313" key="11">
    <source>
        <dbReference type="Proteomes" id="UP000254866"/>
    </source>
</evidence>
<feature type="compositionally biased region" description="Polar residues" evidence="7">
    <location>
        <begin position="1"/>
        <end position="10"/>
    </location>
</feature>
<evidence type="ECO:0000256" key="3">
    <source>
        <dbReference type="ARBA" id="ARBA00023015"/>
    </source>
</evidence>
<dbReference type="GO" id="GO:0000981">
    <property type="term" value="F:DNA-binding transcription factor activity, RNA polymerase II-specific"/>
    <property type="evidence" value="ECO:0007669"/>
    <property type="project" value="InterPro"/>
</dbReference>
<evidence type="ECO:0000259" key="8">
    <source>
        <dbReference type="PROSITE" id="PS50048"/>
    </source>
</evidence>
<evidence type="ECO:0000256" key="7">
    <source>
        <dbReference type="SAM" id="MobiDB-lite"/>
    </source>
</evidence>
<keyword evidence="4" id="KW-0804">Transcription</keyword>
<dbReference type="SMART" id="SM00355">
    <property type="entry name" value="ZnF_C2H2"/>
    <property type="match status" value="2"/>
</dbReference>
<dbReference type="SUPFAM" id="SSF57667">
    <property type="entry name" value="beta-beta-alpha zinc fingers"/>
    <property type="match status" value="1"/>
</dbReference>
<comment type="caution">
    <text evidence="10">The sequence shown here is derived from an EMBL/GenBank/DDBJ whole genome shotgun (WGS) entry which is preliminary data.</text>
</comment>
<dbReference type="CDD" id="cd00067">
    <property type="entry name" value="GAL4"/>
    <property type="match status" value="1"/>
</dbReference>
<dbReference type="PANTHER" id="PTHR47660">
    <property type="entry name" value="TRANSCRIPTION FACTOR WITH C2H2 AND ZN(2)-CYS(6) DNA BINDING DOMAIN (EUROFUNG)-RELATED-RELATED"/>
    <property type="match status" value="1"/>
</dbReference>
<keyword evidence="5" id="KW-0539">Nucleus</keyword>
<dbReference type="STRING" id="2656787.A0A370TLB2"/>
<evidence type="ECO:0008006" key="12">
    <source>
        <dbReference type="Google" id="ProtNLM"/>
    </source>
</evidence>
<dbReference type="Pfam" id="PF04082">
    <property type="entry name" value="Fungal_trans"/>
    <property type="match status" value="1"/>
</dbReference>
<feature type="domain" description="Zn(2)-C6 fungal-type" evidence="8">
    <location>
        <begin position="107"/>
        <end position="136"/>
    </location>
</feature>
<dbReference type="PROSITE" id="PS50048">
    <property type="entry name" value="ZN2_CY6_FUNGAL_2"/>
    <property type="match status" value="1"/>
</dbReference>
<dbReference type="GeneID" id="43598510"/>
<accession>A0A370TLB2</accession>
<dbReference type="InterPro" id="IPR013087">
    <property type="entry name" value="Znf_C2H2_type"/>
</dbReference>
<feature type="domain" description="C2H2-type" evidence="9">
    <location>
        <begin position="30"/>
        <end position="57"/>
    </location>
</feature>
<dbReference type="AlphaFoldDB" id="A0A370TLB2"/>
<dbReference type="RefSeq" id="XP_031868965.1">
    <property type="nucleotide sequence ID" value="XM_032014284.1"/>
</dbReference>
<evidence type="ECO:0000259" key="9">
    <source>
        <dbReference type="PROSITE" id="PS50157"/>
    </source>
</evidence>